<dbReference type="InterPro" id="IPR016024">
    <property type="entry name" value="ARM-type_fold"/>
</dbReference>
<dbReference type="Gene3D" id="1.25.10.10">
    <property type="entry name" value="Leucine-rich Repeat Variant"/>
    <property type="match status" value="1"/>
</dbReference>
<evidence type="ECO:0000313" key="21">
    <source>
        <dbReference type="EMBL" id="ROK35777.1"/>
    </source>
</evidence>
<evidence type="ECO:0000313" key="22">
    <source>
        <dbReference type="Proteomes" id="UP000281406"/>
    </source>
</evidence>
<evidence type="ECO:0000256" key="17">
    <source>
        <dbReference type="ARBA" id="ARBA00023212"/>
    </source>
</evidence>
<comment type="subcellular location">
    <subcellularLocation>
        <location evidence="1">Apical cell membrane</location>
    </subcellularLocation>
    <subcellularLocation>
        <location evidence="4">Cell projection</location>
        <location evidence="4">Filopodium</location>
    </subcellularLocation>
    <subcellularLocation>
        <location evidence="3">Cell projection</location>
        <location evidence="3">Stereocilium membrane</location>
    </subcellularLocation>
    <subcellularLocation>
        <location evidence="2">Cytoplasm</location>
        <location evidence="2">Cytoskeleton</location>
    </subcellularLocation>
</comment>
<dbReference type="GO" id="GO:0030175">
    <property type="term" value="C:filopodium"/>
    <property type="evidence" value="ECO:0007669"/>
    <property type="project" value="UniProtKB-SubCell"/>
</dbReference>
<keyword evidence="10" id="KW-0517">Myogenesis</keyword>
<evidence type="ECO:0000256" key="12">
    <source>
        <dbReference type="ARBA" id="ARBA00022740"/>
    </source>
</evidence>
<evidence type="ECO:0000256" key="4">
    <source>
        <dbReference type="ARBA" id="ARBA00004486"/>
    </source>
</evidence>
<dbReference type="PANTHER" id="PTHR15829:SF2">
    <property type="entry name" value="RHO FAMILY-INTERACTING CELL POLARIZATION REGULATOR 2"/>
    <property type="match status" value="1"/>
</dbReference>
<feature type="region of interest" description="Disordered" evidence="19">
    <location>
        <begin position="759"/>
        <end position="830"/>
    </location>
</feature>
<keyword evidence="14" id="KW-0130">Cell adhesion</keyword>
<keyword evidence="13" id="KW-0221">Differentiation</keyword>
<evidence type="ECO:0000259" key="20">
    <source>
        <dbReference type="Pfam" id="PF15903"/>
    </source>
</evidence>
<dbReference type="Proteomes" id="UP000281406">
    <property type="component" value="Unassembled WGS sequence"/>
</dbReference>
<name>A0A3N0XZ80_ANAGA</name>
<feature type="region of interest" description="Disordered" evidence="19">
    <location>
        <begin position="235"/>
        <end position="267"/>
    </location>
</feature>
<evidence type="ECO:0000256" key="1">
    <source>
        <dbReference type="ARBA" id="ARBA00004221"/>
    </source>
</evidence>
<evidence type="ECO:0000256" key="15">
    <source>
        <dbReference type="ARBA" id="ARBA00023054"/>
    </source>
</evidence>
<dbReference type="EMBL" id="RJVU01057109">
    <property type="protein sequence ID" value="ROK35777.1"/>
    <property type="molecule type" value="Genomic_DNA"/>
</dbReference>
<reference evidence="21 22" key="1">
    <citation type="submission" date="2018-10" db="EMBL/GenBank/DDBJ databases">
        <title>Genome assembly for a Yunnan-Guizhou Plateau 3E fish, Anabarilius grahami (Regan), and its evolutionary and genetic applications.</title>
        <authorList>
            <person name="Jiang W."/>
        </authorList>
    </citation>
    <scope>NUCLEOTIDE SEQUENCE [LARGE SCALE GENOMIC DNA]</scope>
    <source>
        <strain evidence="21">AG-KIZ</strain>
        <tissue evidence="21">Muscle</tissue>
    </source>
</reference>
<proteinExistence type="inferred from homology"/>
<feature type="compositionally biased region" description="Acidic residues" evidence="19">
    <location>
        <begin position="793"/>
        <end position="804"/>
    </location>
</feature>
<feature type="domain" description="FAM65 N-terminal" evidence="20">
    <location>
        <begin position="458"/>
        <end position="685"/>
    </location>
</feature>
<keyword evidence="22" id="KW-1185">Reference proteome</keyword>
<dbReference type="GO" id="GO:0005856">
    <property type="term" value="C:cytoskeleton"/>
    <property type="evidence" value="ECO:0007669"/>
    <property type="project" value="UniProtKB-SubCell"/>
</dbReference>
<dbReference type="GO" id="GO:0030154">
    <property type="term" value="P:cell differentiation"/>
    <property type="evidence" value="ECO:0007669"/>
    <property type="project" value="UniProtKB-KW"/>
</dbReference>
<evidence type="ECO:0000256" key="14">
    <source>
        <dbReference type="ARBA" id="ARBA00022889"/>
    </source>
</evidence>
<dbReference type="PANTHER" id="PTHR15829">
    <property type="entry name" value="PROTEIN KINASE PKN/PRK1, EFFECTOR"/>
    <property type="match status" value="1"/>
</dbReference>
<dbReference type="GO" id="GO:0009968">
    <property type="term" value="P:negative regulation of signal transduction"/>
    <property type="evidence" value="ECO:0007669"/>
    <property type="project" value="UniProtKB-KW"/>
</dbReference>
<feature type="compositionally biased region" description="Polar residues" evidence="19">
    <location>
        <begin position="759"/>
        <end position="772"/>
    </location>
</feature>
<dbReference type="Pfam" id="PF15903">
    <property type="entry name" value="PL48"/>
    <property type="match status" value="2"/>
</dbReference>
<keyword evidence="15" id="KW-0175">Coiled coil</keyword>
<dbReference type="GO" id="GO:0016324">
    <property type="term" value="C:apical plasma membrane"/>
    <property type="evidence" value="ECO:0007669"/>
    <property type="project" value="UniProtKB-SubCell"/>
</dbReference>
<dbReference type="InterPro" id="IPR011989">
    <property type="entry name" value="ARM-like"/>
</dbReference>
<evidence type="ECO:0000256" key="13">
    <source>
        <dbReference type="ARBA" id="ARBA00022782"/>
    </source>
</evidence>
<keyword evidence="11" id="KW-0734">Signal transduction inhibitor</keyword>
<organism evidence="21 22">
    <name type="scientific">Anabarilius grahami</name>
    <name type="common">Kanglang fish</name>
    <name type="synonym">Barilius grahami</name>
    <dbReference type="NCBI Taxonomy" id="495550"/>
    <lineage>
        <taxon>Eukaryota</taxon>
        <taxon>Metazoa</taxon>
        <taxon>Chordata</taxon>
        <taxon>Craniata</taxon>
        <taxon>Vertebrata</taxon>
        <taxon>Euteleostomi</taxon>
        <taxon>Actinopterygii</taxon>
        <taxon>Neopterygii</taxon>
        <taxon>Teleostei</taxon>
        <taxon>Ostariophysi</taxon>
        <taxon>Cypriniformes</taxon>
        <taxon>Xenocyprididae</taxon>
        <taxon>Xenocypridinae</taxon>
        <taxon>Xenocypridinae incertae sedis</taxon>
        <taxon>Anabarilius</taxon>
    </lineage>
</organism>
<evidence type="ECO:0000256" key="8">
    <source>
        <dbReference type="ARBA" id="ARBA00022490"/>
    </source>
</evidence>
<feature type="compositionally biased region" description="Pro residues" evidence="19">
    <location>
        <begin position="778"/>
        <end position="788"/>
    </location>
</feature>
<keyword evidence="18" id="KW-0966">Cell projection</keyword>
<evidence type="ECO:0000256" key="16">
    <source>
        <dbReference type="ARBA" id="ARBA00023136"/>
    </source>
</evidence>
<dbReference type="GO" id="GO:0006935">
    <property type="term" value="P:chemotaxis"/>
    <property type="evidence" value="ECO:0007669"/>
    <property type="project" value="UniProtKB-KW"/>
</dbReference>
<keyword evidence="17" id="KW-0206">Cytoskeleton</keyword>
<keyword evidence="8" id="KW-0963">Cytoplasm</keyword>
<dbReference type="SUPFAM" id="SSF48371">
    <property type="entry name" value="ARM repeat"/>
    <property type="match status" value="1"/>
</dbReference>
<dbReference type="GO" id="GO:0007517">
    <property type="term" value="P:muscle organ development"/>
    <property type="evidence" value="ECO:0007669"/>
    <property type="project" value="UniProtKB-KW"/>
</dbReference>
<feature type="compositionally biased region" description="Basic residues" evidence="19">
    <location>
        <begin position="238"/>
        <end position="249"/>
    </location>
</feature>
<accession>A0A3N0XZ80</accession>
<keyword evidence="7" id="KW-1003">Cell membrane</keyword>
<dbReference type="GO" id="GO:0007605">
    <property type="term" value="P:sensory perception of sound"/>
    <property type="evidence" value="ECO:0007669"/>
    <property type="project" value="UniProtKB-KW"/>
</dbReference>
<gene>
    <name evidence="21" type="ORF">DPX16_17520</name>
</gene>
<evidence type="ECO:0000256" key="11">
    <source>
        <dbReference type="ARBA" id="ARBA00022700"/>
    </source>
</evidence>
<dbReference type="OrthoDB" id="9999654at2759"/>
<keyword evidence="12" id="KW-1009">Hearing</keyword>
<sequence>MAAGTHSPGGPNGIIRSQSFAGFSTLQERRSRAYVQWVLVNCGSSFTVCAVDEDVTSPTLDPEPSKQPAKLPKDKMPEPTAMPASELMTEDNIALDPAPNEESDQVRELATLTVSVCLLVKFEGMEWSPAHTPTTEDELHLASGKYYEDLDGSLGSSSFGSSNYDLPQVFLSPAPPWQKDSLSVACAANPVTPRQPFGSTLAPPSLIIILMAAPDSLVPPGLPWCNSFMGNSAVQKKPISKPRKPHLSGHKSSSSSSSSREPQPKRVEEVYRALKQGLDEYLEVHQTELDKLTSLMKDMKRNSRLGVLYDLDKQIKTIERYMRRLEFHMSKKRYQQRLVLFSDLPRKDIDNSDSQQWFVLLKIIPFAHRKLSNINRKFQKASACSQISELELCTLGLLFDSVGLIRNPTLAMDRGLTNSCSKARMAGLSRGLDLCLSTKSSRAQVDQKRSQWERLFAEMHIWVDELYEGFCIQRRLRDGASKMKQAFTASPSTKGTRESLAEVNRRYKEYTENMCTFEGELENLLGEFHIKMKGLAGFARLCPGDQYEIFMRYGRQRWKLKGKIEANSKQSWDGEEMIFMPLITDLISIKVTELKGLATHILVGSVICETKDLFTAMPQVVAVDVNDLGTIKLNLEVAWFPFDVEDLTLSSGNVSKATALQRRVSVYSQGTPETPTFQDTSFFKWQPRRWEGQRLSFLHTLRETLLEKLRRSRSFGDLTALRPRSRSSLEVYSTLPDDVFENGGCGVAECKRLSFNFSDTSSSAPIQSNPEITVTPPETDPPSEPAPVPEEDRPVEEECIEEDCGSVSASDPDLEWDQVESQGPSTGSAALSLCSESQLSAVGPEDVVFLESNIPDEALELKPVELDGEEGSLTRQLVRRLTSSDMLPEASSLSWSGEGSRTFLESSLEEAIQSLLLRLESLGQRCGELQDLEQEVMRLEDLLKCRVPAHRSRSSSLSLTVESALESFDFLNTSDFDDDDTGDDAGTLSRSVFIDMESERIGSSQHPEARGHLSEALTEDTGVGNSVAGSPLPLTTGNENLDVAIVIHLQYCNHLIQLLTSGGSHSQHKTYLHKLATQTLLLEELSEKNFDRPGSCTSVSDVLPGLVERPTLMSLWSDCSGGLFHTTLDRVLKHMHLSFALPLQQILPHSPDSVIRMVVNEMVDRSELASSSCPSPSSLAQDVLTVFQFHHYFVEHDVTDMERHLLDLAKEIMLEEALSCGDTERSLKELQEVSVMCLQPRPQTLWAVARLLTSDDPDVMKAATAFLSSAASHKPFRSKAVDCYTQGLSEVGLHTPRAACAALSCLQAVESIDAVVLLCDSADEDLRQIAIETLLTFGEDGRLAYEQLDTVPREIVRLGTRRGNAVTTSF</sequence>
<feature type="compositionally biased region" description="Polar residues" evidence="19">
    <location>
        <begin position="819"/>
        <end position="830"/>
    </location>
</feature>
<evidence type="ECO:0000256" key="10">
    <source>
        <dbReference type="ARBA" id="ARBA00022541"/>
    </source>
</evidence>
<dbReference type="GO" id="GO:0060171">
    <property type="term" value="C:stereocilium membrane"/>
    <property type="evidence" value="ECO:0007669"/>
    <property type="project" value="UniProtKB-SubCell"/>
</dbReference>
<evidence type="ECO:0000256" key="5">
    <source>
        <dbReference type="ARBA" id="ARBA00005744"/>
    </source>
</evidence>
<dbReference type="GO" id="GO:0007155">
    <property type="term" value="P:cell adhesion"/>
    <property type="evidence" value="ECO:0007669"/>
    <property type="project" value="UniProtKB-KW"/>
</dbReference>
<feature type="domain" description="FAM65 N-terminal" evidence="20">
    <location>
        <begin position="225"/>
        <end position="331"/>
    </location>
</feature>
<evidence type="ECO:0000256" key="18">
    <source>
        <dbReference type="ARBA" id="ARBA00023273"/>
    </source>
</evidence>
<dbReference type="InterPro" id="IPR031780">
    <property type="entry name" value="FAM65_N"/>
</dbReference>
<comment type="similarity">
    <text evidence="5">Belongs to the RIPOR family.</text>
</comment>
<evidence type="ECO:0000256" key="7">
    <source>
        <dbReference type="ARBA" id="ARBA00022475"/>
    </source>
</evidence>
<keyword evidence="16" id="KW-0472">Membrane</keyword>
<keyword evidence="9" id="KW-0145">Chemotaxis</keyword>
<protein>
    <recommendedName>
        <fullName evidence="6">Rho family-interacting cell polarization regulator 2</fullName>
    </recommendedName>
</protein>
<comment type="caution">
    <text evidence="21">The sequence shown here is derived from an EMBL/GenBank/DDBJ whole genome shotgun (WGS) entry which is preliminary data.</text>
</comment>
<feature type="region of interest" description="Disordered" evidence="19">
    <location>
        <begin position="56"/>
        <end position="81"/>
    </location>
</feature>
<evidence type="ECO:0000256" key="9">
    <source>
        <dbReference type="ARBA" id="ARBA00022500"/>
    </source>
</evidence>
<evidence type="ECO:0000256" key="3">
    <source>
        <dbReference type="ARBA" id="ARBA00004289"/>
    </source>
</evidence>
<evidence type="ECO:0000256" key="19">
    <source>
        <dbReference type="SAM" id="MobiDB-lite"/>
    </source>
</evidence>
<dbReference type="InterPro" id="IPR026136">
    <property type="entry name" value="RIPOR3"/>
</dbReference>
<evidence type="ECO:0000256" key="6">
    <source>
        <dbReference type="ARBA" id="ARBA00013627"/>
    </source>
</evidence>
<evidence type="ECO:0000256" key="2">
    <source>
        <dbReference type="ARBA" id="ARBA00004245"/>
    </source>
</evidence>